<dbReference type="PANTHER" id="PTHR33119:SF1">
    <property type="entry name" value="FE2OG DIOXYGENASE DOMAIN-CONTAINING PROTEIN"/>
    <property type="match status" value="1"/>
</dbReference>
<dbReference type="Proteomes" id="UP000054248">
    <property type="component" value="Unassembled WGS sequence"/>
</dbReference>
<dbReference type="Pfam" id="PF14033">
    <property type="entry name" value="DUF4246"/>
    <property type="match status" value="1"/>
</dbReference>
<reference evidence="3" key="2">
    <citation type="submission" date="2015-01" db="EMBL/GenBank/DDBJ databases">
        <title>Evolutionary Origins and Diversification of the Mycorrhizal Mutualists.</title>
        <authorList>
            <consortium name="DOE Joint Genome Institute"/>
            <consortium name="Mycorrhizal Genomics Consortium"/>
            <person name="Kohler A."/>
            <person name="Kuo A."/>
            <person name="Nagy L.G."/>
            <person name="Floudas D."/>
            <person name="Copeland A."/>
            <person name="Barry K.W."/>
            <person name="Cichocki N."/>
            <person name="Veneault-Fourrey C."/>
            <person name="LaButti K."/>
            <person name="Lindquist E.A."/>
            <person name="Lipzen A."/>
            <person name="Lundell T."/>
            <person name="Morin E."/>
            <person name="Murat C."/>
            <person name="Riley R."/>
            <person name="Ohm R."/>
            <person name="Sun H."/>
            <person name="Tunlid A."/>
            <person name="Henrissat B."/>
            <person name="Grigoriev I.V."/>
            <person name="Hibbett D.S."/>
            <person name="Martin F."/>
        </authorList>
    </citation>
    <scope>NUCLEOTIDE SEQUENCE [LARGE SCALE GENOMIC DNA]</scope>
    <source>
        <strain evidence="3">MUT 4182</strain>
    </source>
</reference>
<evidence type="ECO:0000259" key="1">
    <source>
        <dbReference type="Pfam" id="PF14033"/>
    </source>
</evidence>
<evidence type="ECO:0000313" key="3">
    <source>
        <dbReference type="Proteomes" id="UP000054248"/>
    </source>
</evidence>
<gene>
    <name evidence="2" type="ORF">M407DRAFT_68764</name>
</gene>
<accession>A0A0C3LAC6</accession>
<dbReference type="OrthoDB" id="415532at2759"/>
<dbReference type="InterPro" id="IPR049192">
    <property type="entry name" value="DUF4246_C"/>
</dbReference>
<feature type="domain" description="DUF4246" evidence="1">
    <location>
        <begin position="1"/>
        <end position="272"/>
    </location>
</feature>
<keyword evidence="3" id="KW-1185">Reference proteome</keyword>
<name>A0A0C3LAC6_9AGAM</name>
<dbReference type="PANTHER" id="PTHR33119">
    <property type="entry name" value="IFI3P"/>
    <property type="match status" value="1"/>
</dbReference>
<reference evidence="2 3" key="1">
    <citation type="submission" date="2014-04" db="EMBL/GenBank/DDBJ databases">
        <authorList>
            <consortium name="DOE Joint Genome Institute"/>
            <person name="Kuo A."/>
            <person name="Girlanda M."/>
            <person name="Perotto S."/>
            <person name="Kohler A."/>
            <person name="Nagy L.G."/>
            <person name="Floudas D."/>
            <person name="Copeland A."/>
            <person name="Barry K.W."/>
            <person name="Cichocki N."/>
            <person name="Veneault-Fourrey C."/>
            <person name="LaButti K."/>
            <person name="Lindquist E.A."/>
            <person name="Lipzen A."/>
            <person name="Lundell T."/>
            <person name="Morin E."/>
            <person name="Murat C."/>
            <person name="Sun H."/>
            <person name="Tunlid A."/>
            <person name="Henrissat B."/>
            <person name="Grigoriev I.V."/>
            <person name="Hibbett D.S."/>
            <person name="Martin F."/>
            <person name="Nordberg H.P."/>
            <person name="Cantor M.N."/>
            <person name="Hua S.X."/>
        </authorList>
    </citation>
    <scope>NUCLEOTIDE SEQUENCE [LARGE SCALE GENOMIC DNA]</scope>
    <source>
        <strain evidence="2 3">MUT 4182</strain>
    </source>
</reference>
<protein>
    <recommendedName>
        <fullName evidence="1">DUF4246 domain-containing protein</fullName>
    </recommendedName>
</protein>
<organism evidence="2 3">
    <name type="scientific">Tulasnella calospora MUT 4182</name>
    <dbReference type="NCBI Taxonomy" id="1051891"/>
    <lineage>
        <taxon>Eukaryota</taxon>
        <taxon>Fungi</taxon>
        <taxon>Dikarya</taxon>
        <taxon>Basidiomycota</taxon>
        <taxon>Agaricomycotina</taxon>
        <taxon>Agaricomycetes</taxon>
        <taxon>Cantharellales</taxon>
        <taxon>Tulasnellaceae</taxon>
        <taxon>Tulasnella</taxon>
    </lineage>
</organism>
<feature type="non-terminal residue" evidence="2">
    <location>
        <position position="1"/>
    </location>
</feature>
<dbReference type="AlphaFoldDB" id="A0A0C3LAC6"/>
<dbReference type="HOGENOM" id="CLU_012066_3_0_1"/>
<evidence type="ECO:0000313" key="2">
    <source>
        <dbReference type="EMBL" id="KIO30828.1"/>
    </source>
</evidence>
<dbReference type="EMBL" id="KN822968">
    <property type="protein sequence ID" value="KIO30828.1"/>
    <property type="molecule type" value="Genomic_DNA"/>
</dbReference>
<dbReference type="InterPro" id="IPR025340">
    <property type="entry name" value="DUF4246"/>
</dbReference>
<sequence>IPTDFDIVPGGQQAKALSYINNIELDHKELYSVIEEVVGKFCLLWDRVLTDVYPGNGGMIYRITGSYEWNADPAGPEPEWRNKRDPSYAAWKEWRNKRELVLPSVPEQGYTEDISHREIHYKIQGKKVQVIVNPSYPGGSWHAEGMASERIVASGIYCYDSENLTDGHLALRMAASGVNYPHRHQAWKGIEKVWGLNSESRANQVIGTAKTTPKRCIAFPNIYQYCVSPFALADPNKPGYRKIMTLFLVDPEQHIPSTSDIMIPPQQMHWAQVAMATSETSSAFSLLPAELHQMVAASTDGLISEAEAKDYRLKLMD</sequence>
<dbReference type="STRING" id="1051891.A0A0C3LAC6"/>
<proteinExistence type="predicted"/>